<comment type="caution">
    <text evidence="2">The sequence shown here is derived from an EMBL/GenBank/DDBJ whole genome shotgun (WGS) entry which is preliminary data.</text>
</comment>
<reference evidence="2" key="1">
    <citation type="journal article" date="2021" name="PeerJ">
        <title>Extensive microbial diversity within the chicken gut microbiome revealed by metagenomics and culture.</title>
        <authorList>
            <person name="Gilroy R."/>
            <person name="Ravi A."/>
            <person name="Getino M."/>
            <person name="Pursley I."/>
            <person name="Horton D.L."/>
            <person name="Alikhan N.F."/>
            <person name="Baker D."/>
            <person name="Gharbi K."/>
            <person name="Hall N."/>
            <person name="Watson M."/>
            <person name="Adriaenssens E.M."/>
            <person name="Foster-Nyarko E."/>
            <person name="Jarju S."/>
            <person name="Secka A."/>
            <person name="Antonio M."/>
            <person name="Oren A."/>
            <person name="Chaudhuri R.R."/>
            <person name="La Ragione R."/>
            <person name="Hildebrand F."/>
            <person name="Pallen M.J."/>
        </authorList>
    </citation>
    <scope>NUCLEOTIDE SEQUENCE</scope>
    <source>
        <strain evidence="2">ChiSjej5B23-2810</strain>
    </source>
</reference>
<evidence type="ECO:0000313" key="3">
    <source>
        <dbReference type="Proteomes" id="UP000823906"/>
    </source>
</evidence>
<accession>A0A9D2T2E1</accession>
<evidence type="ECO:0000313" key="2">
    <source>
        <dbReference type="EMBL" id="HJC44593.1"/>
    </source>
</evidence>
<protein>
    <submittedName>
        <fullName evidence="2">GNAT family N-acetyltransferase</fullName>
    </submittedName>
</protein>
<sequence>MTWIETKRLRLRNVTEKDADVMYDYRNNELCARYQRGQTKDYNGILALTARRQGDVPSADAPCLLAAALKDTDEMVGEIVVMPSDGVVSLGYTVSYKHHRKGNAFEALTALIEWLHARWPEKEFICFTEPENEASMALLKKLGFRDMGCIETKTSQVFGKWTSPFTEAAIARAINRPV</sequence>
<dbReference type="PANTHER" id="PTHR43792:SF1">
    <property type="entry name" value="N-ACETYLTRANSFERASE DOMAIN-CONTAINING PROTEIN"/>
    <property type="match status" value="1"/>
</dbReference>
<reference evidence="2" key="2">
    <citation type="submission" date="2021-04" db="EMBL/GenBank/DDBJ databases">
        <authorList>
            <person name="Gilroy R."/>
        </authorList>
    </citation>
    <scope>NUCLEOTIDE SEQUENCE</scope>
    <source>
        <strain evidence="2">ChiSjej5B23-2810</strain>
    </source>
</reference>
<dbReference type="Gene3D" id="3.40.630.30">
    <property type="match status" value="1"/>
</dbReference>
<feature type="domain" description="N-acetyltransferase" evidence="1">
    <location>
        <begin position="9"/>
        <end position="177"/>
    </location>
</feature>
<dbReference type="AlphaFoldDB" id="A0A9D2T2E1"/>
<dbReference type="InterPro" id="IPR051531">
    <property type="entry name" value="N-acetyltransferase"/>
</dbReference>
<dbReference type="Pfam" id="PF13302">
    <property type="entry name" value="Acetyltransf_3"/>
    <property type="match status" value="1"/>
</dbReference>
<proteinExistence type="predicted"/>
<dbReference type="Proteomes" id="UP000823906">
    <property type="component" value="Unassembled WGS sequence"/>
</dbReference>
<dbReference type="InterPro" id="IPR016181">
    <property type="entry name" value="Acyl_CoA_acyltransferase"/>
</dbReference>
<organism evidence="2 3">
    <name type="scientific">Candidatus Faecalibacterium faecigallinarum</name>
    <dbReference type="NCBI Taxonomy" id="2838577"/>
    <lineage>
        <taxon>Bacteria</taxon>
        <taxon>Bacillati</taxon>
        <taxon>Bacillota</taxon>
        <taxon>Clostridia</taxon>
        <taxon>Eubacteriales</taxon>
        <taxon>Oscillospiraceae</taxon>
        <taxon>Faecalibacterium</taxon>
    </lineage>
</organism>
<evidence type="ECO:0000259" key="1">
    <source>
        <dbReference type="PROSITE" id="PS51186"/>
    </source>
</evidence>
<dbReference type="PANTHER" id="PTHR43792">
    <property type="entry name" value="GNAT FAMILY, PUTATIVE (AFU_ORTHOLOGUE AFUA_3G00765)-RELATED-RELATED"/>
    <property type="match status" value="1"/>
</dbReference>
<dbReference type="SUPFAM" id="SSF55729">
    <property type="entry name" value="Acyl-CoA N-acyltransferases (Nat)"/>
    <property type="match status" value="1"/>
</dbReference>
<dbReference type="GO" id="GO:0016747">
    <property type="term" value="F:acyltransferase activity, transferring groups other than amino-acyl groups"/>
    <property type="evidence" value="ECO:0007669"/>
    <property type="project" value="InterPro"/>
</dbReference>
<gene>
    <name evidence="2" type="ORF">H9703_00385</name>
</gene>
<dbReference type="InterPro" id="IPR000182">
    <property type="entry name" value="GNAT_dom"/>
</dbReference>
<dbReference type="PROSITE" id="PS51186">
    <property type="entry name" value="GNAT"/>
    <property type="match status" value="1"/>
</dbReference>
<dbReference type="EMBL" id="DWWN01000002">
    <property type="protein sequence ID" value="HJC44593.1"/>
    <property type="molecule type" value="Genomic_DNA"/>
</dbReference>
<name>A0A9D2T2E1_9FIRM</name>